<keyword evidence="5 6" id="KW-0560">Oxidoreductase</keyword>
<dbReference type="InterPro" id="IPR023076">
    <property type="entry name" value="HMG_CoA_Rdtase_CS"/>
</dbReference>
<feature type="domain" description="Acyl-CoA oxidase/dehydrogenase middle" evidence="9">
    <location>
        <begin position="152"/>
        <end position="247"/>
    </location>
</feature>
<organism evidence="11 12">
    <name type="scientific">Rhodococcus rhodnii LMG 5362</name>
    <dbReference type="NCBI Taxonomy" id="1273125"/>
    <lineage>
        <taxon>Bacteria</taxon>
        <taxon>Bacillati</taxon>
        <taxon>Actinomycetota</taxon>
        <taxon>Actinomycetes</taxon>
        <taxon>Mycobacteriales</taxon>
        <taxon>Nocardiaceae</taxon>
        <taxon>Rhodococcus</taxon>
    </lineage>
</organism>
<feature type="domain" description="Acyl-CoA dehydrogenase/oxidase C-terminal" evidence="8">
    <location>
        <begin position="262"/>
        <end position="407"/>
    </location>
</feature>
<dbReference type="InterPro" id="IPR037069">
    <property type="entry name" value="AcylCoA_DH/ox_N_sf"/>
</dbReference>
<dbReference type="SUPFAM" id="SSF47203">
    <property type="entry name" value="Acyl-CoA dehydrogenase C-terminal domain-like"/>
    <property type="match status" value="1"/>
</dbReference>
<dbReference type="PANTHER" id="PTHR43884">
    <property type="entry name" value="ACYL-COA DEHYDROGENASE"/>
    <property type="match status" value="1"/>
</dbReference>
<evidence type="ECO:0000256" key="3">
    <source>
        <dbReference type="ARBA" id="ARBA00022630"/>
    </source>
</evidence>
<dbReference type="CDD" id="cd00567">
    <property type="entry name" value="ACAD"/>
    <property type="match status" value="1"/>
</dbReference>
<gene>
    <name evidence="11" type="ORF">Rrhod_1708</name>
</gene>
<evidence type="ECO:0000256" key="5">
    <source>
        <dbReference type="ARBA" id="ARBA00023002"/>
    </source>
</evidence>
<dbReference type="Gene3D" id="1.10.540.10">
    <property type="entry name" value="Acyl-CoA dehydrogenase/oxidase, N-terminal domain"/>
    <property type="match status" value="1"/>
</dbReference>
<dbReference type="Gene3D" id="2.40.110.10">
    <property type="entry name" value="Butyryl-CoA Dehydrogenase, subunit A, domain 2"/>
    <property type="match status" value="1"/>
</dbReference>
<dbReference type="PIRSF" id="PIRSF016578">
    <property type="entry name" value="HsaA"/>
    <property type="match status" value="1"/>
</dbReference>
<evidence type="ECO:0000256" key="4">
    <source>
        <dbReference type="ARBA" id="ARBA00022827"/>
    </source>
</evidence>
<keyword evidence="12" id="KW-1185">Reference proteome</keyword>
<comment type="similarity">
    <text evidence="2 6">Belongs to the acyl-CoA dehydrogenase family.</text>
</comment>
<feature type="domain" description="Acyl-CoA dehydrogenase/oxidase N-terminal" evidence="10">
    <location>
        <begin position="35"/>
        <end position="148"/>
    </location>
</feature>
<reference evidence="11 12" key="1">
    <citation type="journal article" date="2013" name="Genome Announc.">
        <title>Draft Genome Sequence of Rhodococcus rhodnii Strain LMG5362, a Symbiont of Rhodnius prolixus (Hemiptera, Reduviidae, Triatominae), the Principle Vector of Trypanosoma cruzi.</title>
        <authorList>
            <person name="Pachebat J.A."/>
            <person name="van Keulen G."/>
            <person name="Whitten M.M."/>
            <person name="Girdwood S."/>
            <person name="Del Sol R."/>
            <person name="Dyson P.J."/>
            <person name="Facey P.D."/>
        </authorList>
    </citation>
    <scope>NUCLEOTIDE SEQUENCE [LARGE SCALE GENOMIC DNA]</scope>
    <source>
        <strain evidence="11 12">LMG 5362</strain>
    </source>
</reference>
<proteinExistence type="inferred from homology"/>
<accession>R7WNQ2</accession>
<evidence type="ECO:0000313" key="12">
    <source>
        <dbReference type="Proteomes" id="UP000013525"/>
    </source>
</evidence>
<keyword evidence="4 6" id="KW-0274">FAD</keyword>
<dbReference type="InterPro" id="IPR046373">
    <property type="entry name" value="Acyl-CoA_Oxase/DH_mid-dom_sf"/>
</dbReference>
<dbReference type="EMBL" id="APMY01000058">
    <property type="protein sequence ID" value="EOM76937.1"/>
    <property type="molecule type" value="Genomic_DNA"/>
</dbReference>
<dbReference type="Pfam" id="PF02771">
    <property type="entry name" value="Acyl-CoA_dh_N"/>
    <property type="match status" value="1"/>
</dbReference>
<keyword evidence="3 6" id="KW-0285">Flavoprotein</keyword>
<dbReference type="InterPro" id="IPR006091">
    <property type="entry name" value="Acyl-CoA_Oxase/DH_mid-dom"/>
</dbReference>
<dbReference type="PATRIC" id="fig|1273125.3.peg.1647"/>
<feature type="compositionally biased region" description="Polar residues" evidence="7">
    <location>
        <begin position="1"/>
        <end position="10"/>
    </location>
</feature>
<evidence type="ECO:0000259" key="9">
    <source>
        <dbReference type="Pfam" id="PF02770"/>
    </source>
</evidence>
<dbReference type="Pfam" id="PF00441">
    <property type="entry name" value="Acyl-CoA_dh_1"/>
    <property type="match status" value="1"/>
</dbReference>
<sequence length="409" mass="44562">MNSTTPQQHSPQKDDTMTTATIPQRAGLINTAGLSDEQLMIRSSVLDILRATLPLDSIGQLDDQRRFPEEAYQALASSGYLAIPFEEEFGGAGGNYKDLTVLMETLGYHYSGIGQGVMTTLIYAGGHVAKFGSEELKRRILPQIIEGKVKLALAMSEPGTGSDVAGLETKAVRQGSGYVLSGTKVWITCAHVADYIVVIAKTDPTAPRHQGLSTFLVDAKAAGVTISPLSMLGRRTTHANEVVLDNVFVPEENLIGEENQTWKNMMKCLAVERLALAAISAGHCFRITEYAQDYAKSRAQFGRPISDFQVTQHKLVDMRIMAETARQSVYRVAELLDAGHDAIEETSIAKIVCTENNFKCADMGLQILGGAGYSMEYDMQMFFRDSRVGPIGGGTNEIQRNVIAKRMGL</sequence>
<dbReference type="Proteomes" id="UP000013525">
    <property type="component" value="Unassembled WGS sequence"/>
</dbReference>
<dbReference type="Gene3D" id="1.20.140.10">
    <property type="entry name" value="Butyryl-CoA Dehydrogenase, subunit A, domain 3"/>
    <property type="match status" value="1"/>
</dbReference>
<dbReference type="GO" id="GO:0050660">
    <property type="term" value="F:flavin adenine dinucleotide binding"/>
    <property type="evidence" value="ECO:0007669"/>
    <property type="project" value="InterPro"/>
</dbReference>
<dbReference type="Pfam" id="PF02770">
    <property type="entry name" value="Acyl-CoA_dh_M"/>
    <property type="match status" value="1"/>
</dbReference>
<dbReference type="FunFam" id="1.20.140.10:FF:000001">
    <property type="entry name" value="Acyl-CoA dehydrogenase"/>
    <property type="match status" value="1"/>
</dbReference>
<dbReference type="GO" id="GO:0004420">
    <property type="term" value="F:hydroxymethylglutaryl-CoA reductase (NADPH) activity"/>
    <property type="evidence" value="ECO:0007669"/>
    <property type="project" value="InterPro"/>
</dbReference>
<protein>
    <submittedName>
        <fullName evidence="11">Acyl-CoA dehydrogenase</fullName>
    </submittedName>
</protein>
<name>R7WNQ2_9NOCA</name>
<dbReference type="InterPro" id="IPR009075">
    <property type="entry name" value="AcylCo_DH/oxidase_C"/>
</dbReference>
<comment type="cofactor">
    <cofactor evidence="1 6">
        <name>FAD</name>
        <dbReference type="ChEBI" id="CHEBI:57692"/>
    </cofactor>
</comment>
<dbReference type="SUPFAM" id="SSF56645">
    <property type="entry name" value="Acyl-CoA dehydrogenase NM domain-like"/>
    <property type="match status" value="1"/>
</dbReference>
<evidence type="ECO:0000259" key="10">
    <source>
        <dbReference type="Pfam" id="PF02771"/>
    </source>
</evidence>
<dbReference type="InterPro" id="IPR036250">
    <property type="entry name" value="AcylCo_DH-like_C"/>
</dbReference>
<dbReference type="FunFam" id="2.40.110.10:FF:000011">
    <property type="entry name" value="Acyl-CoA dehydrogenase FadE34"/>
    <property type="match status" value="1"/>
</dbReference>
<evidence type="ECO:0000256" key="2">
    <source>
        <dbReference type="ARBA" id="ARBA00009347"/>
    </source>
</evidence>
<evidence type="ECO:0000259" key="8">
    <source>
        <dbReference type="Pfam" id="PF00441"/>
    </source>
</evidence>
<dbReference type="eggNOG" id="COG1960">
    <property type="taxonomic scope" value="Bacteria"/>
</dbReference>
<dbReference type="AlphaFoldDB" id="R7WNQ2"/>
<feature type="region of interest" description="Disordered" evidence="7">
    <location>
        <begin position="1"/>
        <end position="20"/>
    </location>
</feature>
<evidence type="ECO:0000256" key="6">
    <source>
        <dbReference type="RuleBase" id="RU362125"/>
    </source>
</evidence>
<comment type="caution">
    <text evidence="11">The sequence shown here is derived from an EMBL/GenBank/DDBJ whole genome shotgun (WGS) entry which is preliminary data.</text>
</comment>
<evidence type="ECO:0000256" key="7">
    <source>
        <dbReference type="SAM" id="MobiDB-lite"/>
    </source>
</evidence>
<dbReference type="PROSITE" id="PS00318">
    <property type="entry name" value="HMG_COA_REDUCTASE_2"/>
    <property type="match status" value="1"/>
</dbReference>
<dbReference type="InterPro" id="IPR013786">
    <property type="entry name" value="AcylCoA_DH/ox_N"/>
</dbReference>
<evidence type="ECO:0000256" key="1">
    <source>
        <dbReference type="ARBA" id="ARBA00001974"/>
    </source>
</evidence>
<dbReference type="InterPro" id="IPR009100">
    <property type="entry name" value="AcylCoA_DH/oxidase_NM_dom_sf"/>
</dbReference>
<evidence type="ECO:0000313" key="11">
    <source>
        <dbReference type="EMBL" id="EOM76937.1"/>
    </source>
</evidence>
<dbReference type="PANTHER" id="PTHR43884:SF12">
    <property type="entry name" value="ISOVALERYL-COA DEHYDROGENASE, MITOCHONDRIAL-RELATED"/>
    <property type="match status" value="1"/>
</dbReference>
<dbReference type="GO" id="GO:0003995">
    <property type="term" value="F:acyl-CoA dehydrogenase activity"/>
    <property type="evidence" value="ECO:0007669"/>
    <property type="project" value="TreeGrafter"/>
</dbReference>